<accession>A0A327WY91</accession>
<gene>
    <name evidence="1" type="ORF">LX87_02315</name>
</gene>
<reference evidence="1 2" key="1">
    <citation type="submission" date="2018-06" db="EMBL/GenBank/DDBJ databases">
        <title>Genomic Encyclopedia of Archaeal and Bacterial Type Strains, Phase II (KMG-II): from individual species to whole genera.</title>
        <authorList>
            <person name="Goeker M."/>
        </authorList>
    </citation>
    <scope>NUCLEOTIDE SEQUENCE [LARGE SCALE GENOMIC DNA]</scope>
    <source>
        <strain evidence="1 2">DSM 21851</strain>
    </source>
</reference>
<keyword evidence="2" id="KW-1185">Reference proteome</keyword>
<dbReference type="AlphaFoldDB" id="A0A327WY91"/>
<organism evidence="1 2">
    <name type="scientific">Larkinella arboricola</name>
    <dbReference type="NCBI Taxonomy" id="643671"/>
    <lineage>
        <taxon>Bacteria</taxon>
        <taxon>Pseudomonadati</taxon>
        <taxon>Bacteroidota</taxon>
        <taxon>Cytophagia</taxon>
        <taxon>Cytophagales</taxon>
        <taxon>Spirosomataceae</taxon>
        <taxon>Larkinella</taxon>
    </lineage>
</organism>
<sequence>MPCLLFSDETGTINGVAIAAGVYALANSAADPSSVVSKRLFQLTVNETPPMIKRTGNVEGYLDAYHCERYLRLGLGSAKYPLDCRTIFRMDLVSAGKETGNQAYCFTTPPSLKKNRPREISAGVLNRSYTFKDAPGMLTCLLLARLSAESAEANGWTYPFRDQLESRLLATSPERLRSASSHDSFGIRATTAYFGS</sequence>
<evidence type="ECO:0000313" key="2">
    <source>
        <dbReference type="Proteomes" id="UP000248790"/>
    </source>
</evidence>
<dbReference type="Proteomes" id="UP000248790">
    <property type="component" value="Unassembled WGS sequence"/>
</dbReference>
<protein>
    <recommendedName>
        <fullName evidence="3">DUF3800 domain-containing protein</fullName>
    </recommendedName>
</protein>
<proteinExistence type="predicted"/>
<comment type="caution">
    <text evidence="1">The sequence shown here is derived from an EMBL/GenBank/DDBJ whole genome shotgun (WGS) entry which is preliminary data.</text>
</comment>
<dbReference type="EMBL" id="QLMC01000003">
    <property type="protein sequence ID" value="RAJ97415.1"/>
    <property type="molecule type" value="Genomic_DNA"/>
</dbReference>
<evidence type="ECO:0000313" key="1">
    <source>
        <dbReference type="EMBL" id="RAJ97415.1"/>
    </source>
</evidence>
<evidence type="ECO:0008006" key="3">
    <source>
        <dbReference type="Google" id="ProtNLM"/>
    </source>
</evidence>
<name>A0A327WY91_LARAB</name>